<reference evidence="8 9" key="2">
    <citation type="journal article" date="2017" name="Sci. Rep.">
        <title>A mobile pathogenicity chromosome in Fusarium oxysporum for infection of multiple cucurbit species.</title>
        <authorList>
            <person name="van Dam P."/>
            <person name="Fokkens L."/>
            <person name="Ayukawa Y."/>
            <person name="van der Gragt M."/>
            <person name="Ter Horst A."/>
            <person name="Brankovics B."/>
            <person name="Houterman P.M."/>
            <person name="Arie T."/>
            <person name="Rep M."/>
        </authorList>
    </citation>
    <scope>NUCLEOTIDE SEQUENCE [LARGE SCALE GENOMIC DNA]</scope>
    <source>
        <strain evidence="8 9">Forc016</strain>
    </source>
</reference>
<comment type="subcellular location">
    <subcellularLocation>
        <location evidence="1">Nucleus</location>
    </subcellularLocation>
</comment>
<dbReference type="Proteomes" id="UP000219602">
    <property type="component" value="Chromosome RC"/>
</dbReference>
<evidence type="ECO:0000256" key="2">
    <source>
        <dbReference type="ARBA" id="ARBA00022723"/>
    </source>
</evidence>
<sequence length="935" mass="108416">MAAQQQSLESLLGISGQRKSLKQQLDAASIKTEAGRTTLADLPTVQIGCKKYIPEEYIANKNRKGRRSWIQAHGFFLTEVSPDLRTLQTYWVCSKCDERGKSSLFVATNTTSPIEHLRRSHMITEADDNADEDSYSSRADIHPPSKRRCLESPTARSNVNKAKELTVGWIVTANLPFTAPSNPYLRRMLDLHDALLAKEVPWSRQSKAVTRISFSFDLWTSPNRYAFLGLHAHYLDASYQVQSRLLALRRVWGPHSGDNQAATIYDILGEYGIRDRIGAGVCDNASSNDTCLASLYRQLYPAMAEEDIRNHRTRCFGHILNLAARAFLWGEDPDSFEREAFTEAAFQVEEGELRLWRKRGAVGKLHNIVRFVRASPQRRELMKSLACDQNDEDGYQLFEEERAAIDLELMQNNETRWNSTFLMIQRAIRKREHIDHFIAYLETKTSEPRQRVPVQDQLSPQDWLLLAEIQSLLKPLHEITMRCQGWAKEGRHGALWEVMIGMEYLLNFFEEQNLIFSSPDSCISELRNFRVSATKRSSTQRIEQGRGREKHLPQHAREEYTDVVLQDENLDDDHRRCVQISIKNCWSKLDEYYSLLGQSPLYPAAVILHPRWNVSWLEANWTSDEQLVWLRDAKNSVREFFEQYYPREEQPETSRTVTGKAVRQDEPSQFDQWMQSCDRCMMEEEDELGVYMRQGPVRRENLNPVLWWKDHQEEYPRLSKFALDILAIPAMSVDPERTFSVTKLTVSSQRHSISPEIIEEMQCLRNWLRHQAITMGEVVSFGGDLENWKKEWVESSKKLMETLWNDYKPVESPLPLCEVPSTTTNEFLNWRNKHLQPSLVTDEYERYCNSERVYGFTSALAWWLEETQQKNYPNLSKMAVDILSIPAMSAEPERLFSGAKITITDRRNRLGSDVVEALECLKSWFGIRELQGDVL</sequence>
<dbReference type="EMBL" id="MABQ02000012">
    <property type="protein sequence ID" value="PCD22099.1"/>
    <property type="molecule type" value="Genomic_DNA"/>
</dbReference>
<dbReference type="Pfam" id="PF05699">
    <property type="entry name" value="Dimer_Tnp_hAT"/>
    <property type="match status" value="2"/>
</dbReference>
<dbReference type="AlphaFoldDB" id="A0A2H3GAN9"/>
<name>A0A2H3GAN9_FUSOX</name>
<proteinExistence type="predicted"/>
<dbReference type="InterPro" id="IPR008906">
    <property type="entry name" value="HATC_C_dom"/>
</dbReference>
<evidence type="ECO:0000259" key="7">
    <source>
        <dbReference type="Pfam" id="PF05699"/>
    </source>
</evidence>
<dbReference type="GO" id="GO:0008270">
    <property type="term" value="F:zinc ion binding"/>
    <property type="evidence" value="ECO:0007669"/>
    <property type="project" value="UniProtKB-KW"/>
</dbReference>
<evidence type="ECO:0000256" key="6">
    <source>
        <dbReference type="SAM" id="MobiDB-lite"/>
    </source>
</evidence>
<dbReference type="InterPro" id="IPR012337">
    <property type="entry name" value="RNaseH-like_sf"/>
</dbReference>
<dbReference type="GO" id="GO:0046983">
    <property type="term" value="F:protein dimerization activity"/>
    <property type="evidence" value="ECO:0007669"/>
    <property type="project" value="InterPro"/>
</dbReference>
<accession>A0A2H3GAN9</accession>
<evidence type="ECO:0000256" key="1">
    <source>
        <dbReference type="ARBA" id="ARBA00004123"/>
    </source>
</evidence>
<keyword evidence="4" id="KW-0862">Zinc</keyword>
<feature type="domain" description="HAT C-terminal dimerisation" evidence="7">
    <location>
        <begin position="858"/>
        <end position="925"/>
    </location>
</feature>
<dbReference type="PANTHER" id="PTHR46481">
    <property type="entry name" value="ZINC FINGER BED DOMAIN-CONTAINING PROTEIN 4"/>
    <property type="match status" value="1"/>
</dbReference>
<gene>
    <name evidence="8" type="ORF">AU210_015899</name>
</gene>
<keyword evidence="3" id="KW-0863">Zinc-finger</keyword>
<keyword evidence="2" id="KW-0479">Metal-binding</keyword>
<evidence type="ECO:0000256" key="3">
    <source>
        <dbReference type="ARBA" id="ARBA00022771"/>
    </source>
</evidence>
<dbReference type="InterPro" id="IPR052035">
    <property type="entry name" value="ZnF_BED_domain_contain"/>
</dbReference>
<dbReference type="PANTHER" id="PTHR46481:SF10">
    <property type="entry name" value="ZINC FINGER BED DOMAIN-CONTAINING PROTEIN 39"/>
    <property type="match status" value="1"/>
</dbReference>
<evidence type="ECO:0000256" key="4">
    <source>
        <dbReference type="ARBA" id="ARBA00022833"/>
    </source>
</evidence>
<dbReference type="GO" id="GO:0005634">
    <property type="term" value="C:nucleus"/>
    <property type="evidence" value="ECO:0007669"/>
    <property type="project" value="UniProtKB-SubCell"/>
</dbReference>
<comment type="caution">
    <text evidence="8">The sequence shown here is derived from an EMBL/GenBank/DDBJ whole genome shotgun (WGS) entry which is preliminary data.</text>
</comment>
<evidence type="ECO:0000313" key="8">
    <source>
        <dbReference type="EMBL" id="PCD22099.1"/>
    </source>
</evidence>
<keyword evidence="5" id="KW-0539">Nucleus</keyword>
<evidence type="ECO:0000256" key="5">
    <source>
        <dbReference type="ARBA" id="ARBA00023242"/>
    </source>
</evidence>
<reference evidence="8 9" key="1">
    <citation type="journal article" date="2016" name="Environ. Microbiol.">
        <title>Effector profiles distinguish formae speciales of Fusarium oxysporum.</title>
        <authorList>
            <person name="van Dam P."/>
            <person name="Fokkens L."/>
            <person name="Schmidt S.M."/>
            <person name="Linmans J.H."/>
            <person name="Kistler H.C."/>
            <person name="Ma L.J."/>
            <person name="Rep M."/>
        </authorList>
    </citation>
    <scope>NUCLEOTIDE SEQUENCE [LARGE SCALE GENOMIC DNA]</scope>
    <source>
        <strain evidence="8 9">Forc016</strain>
    </source>
</reference>
<evidence type="ECO:0000313" key="9">
    <source>
        <dbReference type="Proteomes" id="UP000219602"/>
    </source>
</evidence>
<dbReference type="SUPFAM" id="SSF53098">
    <property type="entry name" value="Ribonuclease H-like"/>
    <property type="match status" value="2"/>
</dbReference>
<feature type="domain" description="HAT C-terminal dimerisation" evidence="7">
    <location>
        <begin position="687"/>
        <end position="768"/>
    </location>
</feature>
<organism evidence="8 9">
    <name type="scientific">Fusarium oxysporum f. sp. radicis-cucumerinum</name>
    <dbReference type="NCBI Taxonomy" id="327505"/>
    <lineage>
        <taxon>Eukaryota</taxon>
        <taxon>Fungi</taxon>
        <taxon>Dikarya</taxon>
        <taxon>Ascomycota</taxon>
        <taxon>Pezizomycotina</taxon>
        <taxon>Sordariomycetes</taxon>
        <taxon>Hypocreomycetidae</taxon>
        <taxon>Hypocreales</taxon>
        <taxon>Nectriaceae</taxon>
        <taxon>Fusarium</taxon>
        <taxon>Fusarium oxysporum species complex</taxon>
    </lineage>
</organism>
<feature type="region of interest" description="Disordered" evidence="6">
    <location>
        <begin position="128"/>
        <end position="155"/>
    </location>
</feature>
<protein>
    <recommendedName>
        <fullName evidence="7">HAT C-terminal dimerisation domain-containing protein</fullName>
    </recommendedName>
</protein>